<keyword evidence="1" id="KW-0812">Transmembrane</keyword>
<feature type="transmembrane region" description="Helical" evidence="1">
    <location>
        <begin position="35"/>
        <end position="53"/>
    </location>
</feature>
<gene>
    <name evidence="3" type="ORF">PG2071B_1502</name>
</gene>
<organism evidence="3 4">
    <name type="scientific">Bifidobacterium pseudolongum subsp. globosum</name>
    <dbReference type="NCBI Taxonomy" id="1690"/>
    <lineage>
        <taxon>Bacteria</taxon>
        <taxon>Bacillati</taxon>
        <taxon>Actinomycetota</taxon>
        <taxon>Actinomycetes</taxon>
        <taxon>Bifidobacteriales</taxon>
        <taxon>Bifidobacteriaceae</taxon>
        <taxon>Bifidobacterium</taxon>
    </lineage>
</organism>
<dbReference type="EMBL" id="RYUM01000021">
    <property type="protein sequence ID" value="RYQ17659.1"/>
    <property type="molecule type" value="Genomic_DNA"/>
</dbReference>
<name>A0A4Q5A3L9_9BIFI</name>
<feature type="transmembrane region" description="Helical" evidence="1">
    <location>
        <begin position="288"/>
        <end position="309"/>
    </location>
</feature>
<sequence length="357" mass="41913">MLMILAHHFIYFNRSYIMSYPADTKRLFCQFFLESFGKVGVALFFTITAWYFVDKEQSLKRCLQRVWLLERELLFWSLGLLSTCLLLNRSTLTPTLAVRSILPLTTQLWWYTTAYAIFLVLLPFLHVGLQRMGRVLHLGLTAVLLVIFGILSMFPYTFKAEKVIGFIYLYILIAAYKWYFKPLQTRTLQILLLIGLACIVPFIALATYPPFSHIDISMYATGEWKLPTIIIAFSLFLLFERISFHSSVINKIAKSTLAVYLITEYPAMRDLLWNNYFNINKIYHHHYAIIYIIGSIILIYSICTLADFIRQAIFAFTVDRSPARWYYLLWNRFTKMNLVNKVHKIIENQTSNKPNYP</sequence>
<feature type="transmembrane region" description="Helical" evidence="1">
    <location>
        <begin position="108"/>
        <end position="128"/>
    </location>
</feature>
<comment type="caution">
    <text evidence="3">The sequence shown here is derived from an EMBL/GenBank/DDBJ whole genome shotgun (WGS) entry which is preliminary data.</text>
</comment>
<proteinExistence type="predicted"/>
<reference evidence="3 4" key="1">
    <citation type="submission" date="2018-12" db="EMBL/GenBank/DDBJ databases">
        <title>Unveiling genomic diversity among members of the Bifidobacterium pseudolongum species, a widely distributed gut commensal of the animal kingdom.</title>
        <authorList>
            <person name="Lugli G.A."/>
            <person name="Duranti S."/>
            <person name="Albert K."/>
            <person name="Mancabelli L."/>
            <person name="Napoli S."/>
            <person name="Viappiani A."/>
            <person name="Anzalone R."/>
            <person name="Longhi G."/>
            <person name="Milani C."/>
            <person name="Turroni F."/>
            <person name="Alessandri G."/>
            <person name="Sela D.A."/>
            <person name="Van Sinderen D."/>
            <person name="Ventura M."/>
        </authorList>
    </citation>
    <scope>NUCLEOTIDE SEQUENCE [LARGE SCALE GENOMIC DNA]</scope>
    <source>
        <strain evidence="3 4">2071B</strain>
    </source>
</reference>
<dbReference type="Proteomes" id="UP000291187">
    <property type="component" value="Unassembled WGS sequence"/>
</dbReference>
<evidence type="ECO:0000313" key="3">
    <source>
        <dbReference type="EMBL" id="RYQ17659.1"/>
    </source>
</evidence>
<protein>
    <submittedName>
        <fullName evidence="3">Symporter</fullName>
    </submittedName>
</protein>
<feature type="transmembrane region" description="Helical" evidence="1">
    <location>
        <begin position="73"/>
        <end position="88"/>
    </location>
</feature>
<keyword evidence="1" id="KW-0472">Membrane</keyword>
<feature type="transmembrane region" description="Helical" evidence="1">
    <location>
        <begin position="224"/>
        <end position="240"/>
    </location>
</feature>
<dbReference type="InterPro" id="IPR002656">
    <property type="entry name" value="Acyl_transf_3_dom"/>
</dbReference>
<feature type="transmembrane region" description="Helical" evidence="1">
    <location>
        <begin position="163"/>
        <end position="180"/>
    </location>
</feature>
<evidence type="ECO:0000259" key="2">
    <source>
        <dbReference type="Pfam" id="PF01757"/>
    </source>
</evidence>
<keyword evidence="1" id="KW-1133">Transmembrane helix</keyword>
<evidence type="ECO:0000313" key="4">
    <source>
        <dbReference type="Proteomes" id="UP000291187"/>
    </source>
</evidence>
<feature type="transmembrane region" description="Helical" evidence="1">
    <location>
        <begin position="135"/>
        <end position="157"/>
    </location>
</feature>
<dbReference type="GO" id="GO:0016747">
    <property type="term" value="F:acyltransferase activity, transferring groups other than amino-acyl groups"/>
    <property type="evidence" value="ECO:0007669"/>
    <property type="project" value="InterPro"/>
</dbReference>
<feature type="transmembrane region" description="Helical" evidence="1">
    <location>
        <begin position="187"/>
        <end position="204"/>
    </location>
</feature>
<accession>A0A4Q5A3L9</accession>
<dbReference type="Pfam" id="PF01757">
    <property type="entry name" value="Acyl_transf_3"/>
    <property type="match status" value="1"/>
</dbReference>
<feature type="domain" description="Acyltransferase 3" evidence="2">
    <location>
        <begin position="1"/>
        <end position="302"/>
    </location>
</feature>
<evidence type="ECO:0000256" key="1">
    <source>
        <dbReference type="SAM" id="Phobius"/>
    </source>
</evidence>
<dbReference type="AlphaFoldDB" id="A0A4Q5A3L9"/>